<keyword evidence="5 7" id="KW-1133">Transmembrane helix</keyword>
<evidence type="ECO:0000313" key="9">
    <source>
        <dbReference type="EMBL" id="WMT80872.1"/>
    </source>
</evidence>
<sequence length="199" mass="22269">MDFNILAENLIEQYGLISIFLVVMLEYANFPLPSEVVLPFIGIMVARGNVDFASALMVSVAGGIVGSITNYLLGLYFGKPLLKHMMKKYPKTQPSIRSSMWWMDKYGKISVMLARVVPIARTVISIPAGINKMNISIFILYSTIGISIWNTILIFLGYILGDNLSLIAYMVKNYSLIVGILLAIVIAIFYSKKRKKMNQ</sequence>
<feature type="domain" description="VTT" evidence="8">
    <location>
        <begin position="32"/>
        <end position="158"/>
    </location>
</feature>
<dbReference type="Pfam" id="PF09335">
    <property type="entry name" value="VTT_dom"/>
    <property type="match status" value="1"/>
</dbReference>
<evidence type="ECO:0000259" key="8">
    <source>
        <dbReference type="Pfam" id="PF09335"/>
    </source>
</evidence>
<feature type="transmembrane region" description="Helical" evidence="7">
    <location>
        <begin position="14"/>
        <end position="32"/>
    </location>
</feature>
<feature type="transmembrane region" description="Helical" evidence="7">
    <location>
        <begin position="166"/>
        <end position="190"/>
    </location>
</feature>
<name>A0ABY9PYS7_9FIRM</name>
<evidence type="ECO:0000256" key="7">
    <source>
        <dbReference type="SAM" id="Phobius"/>
    </source>
</evidence>
<dbReference type="PANTHER" id="PTHR42709">
    <property type="entry name" value="ALKALINE PHOSPHATASE LIKE PROTEIN"/>
    <property type="match status" value="1"/>
</dbReference>
<evidence type="ECO:0000256" key="3">
    <source>
        <dbReference type="ARBA" id="ARBA00022475"/>
    </source>
</evidence>
<dbReference type="InterPro" id="IPR032816">
    <property type="entry name" value="VTT_dom"/>
</dbReference>
<keyword evidence="10" id="KW-1185">Reference proteome</keyword>
<evidence type="ECO:0000256" key="4">
    <source>
        <dbReference type="ARBA" id="ARBA00022692"/>
    </source>
</evidence>
<evidence type="ECO:0000313" key="10">
    <source>
        <dbReference type="Proteomes" id="UP001235030"/>
    </source>
</evidence>
<dbReference type="Proteomes" id="UP001235030">
    <property type="component" value="Chromosome"/>
</dbReference>
<evidence type="ECO:0000256" key="5">
    <source>
        <dbReference type="ARBA" id="ARBA00022989"/>
    </source>
</evidence>
<evidence type="ECO:0000256" key="2">
    <source>
        <dbReference type="ARBA" id="ARBA00010792"/>
    </source>
</evidence>
<dbReference type="EMBL" id="CP101637">
    <property type="protein sequence ID" value="WMT80872.1"/>
    <property type="molecule type" value="Genomic_DNA"/>
</dbReference>
<comment type="similarity">
    <text evidence="2">Belongs to the DedA family.</text>
</comment>
<keyword evidence="3" id="KW-1003">Cell membrane</keyword>
<gene>
    <name evidence="9" type="ORF">TEMA_11940</name>
</gene>
<proteinExistence type="inferred from homology"/>
<organism evidence="9 10">
    <name type="scientific">Terrisporobacter mayombei</name>
    <dbReference type="NCBI Taxonomy" id="1541"/>
    <lineage>
        <taxon>Bacteria</taxon>
        <taxon>Bacillati</taxon>
        <taxon>Bacillota</taxon>
        <taxon>Clostridia</taxon>
        <taxon>Peptostreptococcales</taxon>
        <taxon>Peptostreptococcaceae</taxon>
        <taxon>Terrisporobacter</taxon>
    </lineage>
</organism>
<feature type="transmembrane region" description="Helical" evidence="7">
    <location>
        <begin position="138"/>
        <end position="160"/>
    </location>
</feature>
<keyword evidence="4 7" id="KW-0812">Transmembrane</keyword>
<dbReference type="PANTHER" id="PTHR42709:SF6">
    <property type="entry name" value="UNDECAPRENYL PHOSPHATE TRANSPORTER A"/>
    <property type="match status" value="1"/>
</dbReference>
<dbReference type="InterPro" id="IPR051311">
    <property type="entry name" value="DedA_domain"/>
</dbReference>
<keyword evidence="6 7" id="KW-0472">Membrane</keyword>
<accession>A0ABY9PYS7</accession>
<evidence type="ECO:0000256" key="1">
    <source>
        <dbReference type="ARBA" id="ARBA00004651"/>
    </source>
</evidence>
<reference evidence="9 10" key="1">
    <citation type="submission" date="2022-07" db="EMBL/GenBank/DDBJ databases">
        <title>Genome sequence of Terrisporobacter mayombei DSM6539.</title>
        <authorList>
            <person name="Boeer T."/>
            <person name="Bengelsdorf F.R."/>
            <person name="Daniel R."/>
            <person name="Poehlein A."/>
        </authorList>
    </citation>
    <scope>NUCLEOTIDE SEQUENCE [LARGE SCALE GENOMIC DNA]</scope>
    <source>
        <strain evidence="9 10">DSM 6539</strain>
    </source>
</reference>
<protein>
    <recommendedName>
        <fullName evidence="8">VTT domain-containing protein</fullName>
    </recommendedName>
</protein>
<feature type="transmembrane region" description="Helical" evidence="7">
    <location>
        <begin position="52"/>
        <end position="78"/>
    </location>
</feature>
<dbReference type="RefSeq" id="WP_228103067.1">
    <property type="nucleotide sequence ID" value="NZ_CP101637.1"/>
</dbReference>
<evidence type="ECO:0000256" key="6">
    <source>
        <dbReference type="ARBA" id="ARBA00023136"/>
    </source>
</evidence>
<comment type="subcellular location">
    <subcellularLocation>
        <location evidence="1">Cell membrane</location>
        <topology evidence="1">Multi-pass membrane protein</topology>
    </subcellularLocation>
</comment>